<reference evidence="1" key="1">
    <citation type="submission" date="2021-01" db="EMBL/GenBank/DDBJ databases">
        <title>Modified the classification status of verrucomicrobia.</title>
        <authorList>
            <person name="Feng X."/>
        </authorList>
    </citation>
    <scope>NUCLEOTIDE SEQUENCE</scope>
    <source>
        <strain evidence="1">JCM 18052</strain>
    </source>
</reference>
<keyword evidence="2" id="KW-1185">Reference proteome</keyword>
<organism evidence="1 2">
    <name type="scientific">Luteolibacter yonseiensis</name>
    <dbReference type="NCBI Taxonomy" id="1144680"/>
    <lineage>
        <taxon>Bacteria</taxon>
        <taxon>Pseudomonadati</taxon>
        <taxon>Verrucomicrobiota</taxon>
        <taxon>Verrucomicrobiia</taxon>
        <taxon>Verrucomicrobiales</taxon>
        <taxon>Verrucomicrobiaceae</taxon>
        <taxon>Luteolibacter</taxon>
    </lineage>
</organism>
<comment type="caution">
    <text evidence="1">The sequence shown here is derived from an EMBL/GenBank/DDBJ whole genome shotgun (WGS) entry which is preliminary data.</text>
</comment>
<evidence type="ECO:0000313" key="1">
    <source>
        <dbReference type="EMBL" id="MBK1818222.1"/>
    </source>
</evidence>
<dbReference type="AlphaFoldDB" id="A0A934R8F2"/>
<evidence type="ECO:0000313" key="2">
    <source>
        <dbReference type="Proteomes" id="UP000600139"/>
    </source>
</evidence>
<dbReference type="EMBL" id="JAENIK010000013">
    <property type="protein sequence ID" value="MBK1818222.1"/>
    <property type="molecule type" value="Genomic_DNA"/>
</dbReference>
<proteinExistence type="predicted"/>
<gene>
    <name evidence="1" type="ORF">JIN84_21540</name>
</gene>
<sequence>MASLRLPWGIVEIPKLNLIVPKSQGLLPQLKSHMLSPAQRINRQILETMAGINPAHLQQLRHASFAGDPSKANPHGNAESVALRDLKSGLAFDTSTGHIASAEHDLRPDPFQRRVEGITRPAILLESPAPADIAKLLSGCHLSHALGADISLDPLITSSKRRKDLAGLLRMLDGTEIAMSSPKFPISIEHNRVAGLRAIFAANPDQLRKLLPDILPLLERSVLLANTIPQFHAHEGANYFADLFARVTSRVAIQRRNGIPLVAEFTAPESAFRFQEQNIRFIATCDAEPNHVGSSIRGLPLSLAWAFLTLRDHMHCGAVMDDEQIISTVFDAAHNLLRRHGDQMHELLEAARCEEIRNRMRAIVRKVEEKRLVSFSHLVRSFDLQKTSLYRPLVDVLVEAEVINRQSDGRLAMGTRRFEEMAPTLPMKCFEH</sequence>
<accession>A0A934R8F2</accession>
<dbReference type="RefSeq" id="WP_200353171.1">
    <property type="nucleotide sequence ID" value="NZ_BAABHZ010000002.1"/>
</dbReference>
<protein>
    <submittedName>
        <fullName evidence="1">Uncharacterized protein</fullName>
    </submittedName>
</protein>
<name>A0A934R8F2_9BACT</name>
<dbReference type="Proteomes" id="UP000600139">
    <property type="component" value="Unassembled WGS sequence"/>
</dbReference>